<accession>A0ABQ3V3C6</accession>
<keyword evidence="3" id="KW-1185">Reference proteome</keyword>
<proteinExistence type="predicted"/>
<gene>
    <name evidence="2" type="ORF">KSB_78540</name>
</gene>
<organism evidence="2 3">
    <name type="scientific">Ktedonobacter robiniae</name>
    <dbReference type="NCBI Taxonomy" id="2778365"/>
    <lineage>
        <taxon>Bacteria</taxon>
        <taxon>Bacillati</taxon>
        <taxon>Chloroflexota</taxon>
        <taxon>Ktedonobacteria</taxon>
        <taxon>Ktedonobacterales</taxon>
        <taxon>Ktedonobacteraceae</taxon>
        <taxon>Ktedonobacter</taxon>
    </lineage>
</organism>
<evidence type="ECO:0000313" key="3">
    <source>
        <dbReference type="Proteomes" id="UP000654345"/>
    </source>
</evidence>
<evidence type="ECO:0008006" key="4">
    <source>
        <dbReference type="Google" id="ProtNLM"/>
    </source>
</evidence>
<sequence length="62" mass="7167">MFVPGMEVTSRLLCAISSKEPLCIVFDAFFMRKRTFRRQEAAHPQESSLAERGIRISERKAH</sequence>
<protein>
    <recommendedName>
        <fullName evidence="4">Transposase IS701-like DDE domain-containing protein</fullName>
    </recommendedName>
</protein>
<reference evidence="2 3" key="1">
    <citation type="journal article" date="2021" name="Int. J. Syst. Evol. Microbiol.">
        <title>Reticulibacter mediterranei gen. nov., sp. nov., within the new family Reticulibacteraceae fam. nov., and Ktedonospora formicarum gen. nov., sp. nov., Ktedonobacter robiniae sp. nov., Dictyobacter formicarum sp. nov. and Dictyobacter arantiisoli sp. nov., belonging to the class Ktedonobacteria.</title>
        <authorList>
            <person name="Yabe S."/>
            <person name="Zheng Y."/>
            <person name="Wang C.M."/>
            <person name="Sakai Y."/>
            <person name="Abe K."/>
            <person name="Yokota A."/>
            <person name="Donadio S."/>
            <person name="Cavaletti L."/>
            <person name="Monciardini P."/>
        </authorList>
    </citation>
    <scope>NUCLEOTIDE SEQUENCE [LARGE SCALE GENOMIC DNA]</scope>
    <source>
        <strain evidence="2 3">SOSP1-30</strain>
    </source>
</reference>
<evidence type="ECO:0000256" key="1">
    <source>
        <dbReference type="SAM" id="MobiDB-lite"/>
    </source>
</evidence>
<feature type="region of interest" description="Disordered" evidence="1">
    <location>
        <begin position="39"/>
        <end position="62"/>
    </location>
</feature>
<comment type="caution">
    <text evidence="2">The sequence shown here is derived from an EMBL/GenBank/DDBJ whole genome shotgun (WGS) entry which is preliminary data.</text>
</comment>
<dbReference type="EMBL" id="BNJG01000003">
    <property type="protein sequence ID" value="GHO59379.1"/>
    <property type="molecule type" value="Genomic_DNA"/>
</dbReference>
<name>A0ABQ3V3C6_9CHLR</name>
<dbReference type="Proteomes" id="UP000654345">
    <property type="component" value="Unassembled WGS sequence"/>
</dbReference>
<evidence type="ECO:0000313" key="2">
    <source>
        <dbReference type="EMBL" id="GHO59379.1"/>
    </source>
</evidence>
<feature type="compositionally biased region" description="Basic and acidic residues" evidence="1">
    <location>
        <begin position="52"/>
        <end position="62"/>
    </location>
</feature>